<accession>A0ABQ7GCX1</accession>
<feature type="region of interest" description="Disordered" evidence="1">
    <location>
        <begin position="221"/>
        <end position="240"/>
    </location>
</feature>
<dbReference type="PANTHER" id="PTHR28630:SF3">
    <property type="entry name" value="PEROXIREDOXIN-LIKE 2C"/>
    <property type="match status" value="1"/>
</dbReference>
<organism evidence="2 3">
    <name type="scientific">Dunaliella salina</name>
    <name type="common">Green alga</name>
    <name type="synonym">Protococcus salinus</name>
    <dbReference type="NCBI Taxonomy" id="3046"/>
    <lineage>
        <taxon>Eukaryota</taxon>
        <taxon>Viridiplantae</taxon>
        <taxon>Chlorophyta</taxon>
        <taxon>core chlorophytes</taxon>
        <taxon>Chlorophyceae</taxon>
        <taxon>CS clade</taxon>
        <taxon>Chlamydomonadales</taxon>
        <taxon>Dunaliellaceae</taxon>
        <taxon>Dunaliella</taxon>
    </lineage>
</organism>
<dbReference type="InterPro" id="IPR032801">
    <property type="entry name" value="PXL2A/B/C"/>
</dbReference>
<dbReference type="EMBL" id="MU069872">
    <property type="protein sequence ID" value="KAF5832452.1"/>
    <property type="molecule type" value="Genomic_DNA"/>
</dbReference>
<protein>
    <submittedName>
        <fullName evidence="2">AhpC/TSA antioxidant enzyme-domain-containing protein</fullName>
    </submittedName>
</protein>
<dbReference type="Pfam" id="PF13911">
    <property type="entry name" value="AhpC-TSA_2"/>
    <property type="match status" value="1"/>
</dbReference>
<dbReference type="PANTHER" id="PTHR28630">
    <property type="match status" value="1"/>
</dbReference>
<dbReference type="Proteomes" id="UP000815325">
    <property type="component" value="Unassembled WGS sequence"/>
</dbReference>
<gene>
    <name evidence="2" type="ORF">DUNSADRAFT_11652</name>
</gene>
<evidence type="ECO:0000313" key="3">
    <source>
        <dbReference type="Proteomes" id="UP000815325"/>
    </source>
</evidence>
<sequence>MQADQGAKAVIPFLTHFADLTSWEYARKIVAIMPMLESSGVKVFAVGLGNASNAQEFSKYMRFPMDKLYADPTGAAYKALGFNPGFMPDAEISPYAKLIPMLAGIGSPGTVQEVLRGYAGDKEAKPVFDSPTPFDMIGLGFQRPFELATLRLFNMFSVLSKWSDLSPPQQTLLTQQGGTLAFEGENTIFRHDDSGILKYADVDELLRTVLAAQVASEPPLEVTMQGGDDGSFEAEITPTS</sequence>
<keyword evidence="3" id="KW-1185">Reference proteome</keyword>
<proteinExistence type="predicted"/>
<evidence type="ECO:0000313" key="2">
    <source>
        <dbReference type="EMBL" id="KAF5832452.1"/>
    </source>
</evidence>
<evidence type="ECO:0000256" key="1">
    <source>
        <dbReference type="SAM" id="MobiDB-lite"/>
    </source>
</evidence>
<reference evidence="2" key="1">
    <citation type="submission" date="2017-08" db="EMBL/GenBank/DDBJ databases">
        <authorList>
            <person name="Polle J.E."/>
            <person name="Barry K."/>
            <person name="Cushman J."/>
            <person name="Schmutz J."/>
            <person name="Tran D."/>
            <person name="Hathwaick L.T."/>
            <person name="Yim W.C."/>
            <person name="Jenkins J."/>
            <person name="Mckie-Krisberg Z.M."/>
            <person name="Prochnik S."/>
            <person name="Lindquist E."/>
            <person name="Dockter R.B."/>
            <person name="Adam C."/>
            <person name="Molina H."/>
            <person name="Bunkerborg J."/>
            <person name="Jin E."/>
            <person name="Buchheim M."/>
            <person name="Magnuson J."/>
        </authorList>
    </citation>
    <scope>NUCLEOTIDE SEQUENCE</scope>
    <source>
        <strain evidence="2">CCAP 19/18</strain>
    </source>
</reference>
<name>A0ABQ7GCX1_DUNSA</name>
<comment type="caution">
    <text evidence="2">The sequence shown here is derived from an EMBL/GenBank/DDBJ whole genome shotgun (WGS) entry which is preliminary data.</text>
</comment>